<organism evidence="5 6">
    <name type="scientific">Kineosporia corallincola</name>
    <dbReference type="NCBI Taxonomy" id="2835133"/>
    <lineage>
        <taxon>Bacteria</taxon>
        <taxon>Bacillati</taxon>
        <taxon>Actinomycetota</taxon>
        <taxon>Actinomycetes</taxon>
        <taxon>Kineosporiales</taxon>
        <taxon>Kineosporiaceae</taxon>
        <taxon>Kineosporia</taxon>
    </lineage>
</organism>
<name>A0ABS5TDJ7_9ACTN</name>
<dbReference type="Pfam" id="PF09130">
    <property type="entry name" value="DUF1932"/>
    <property type="match status" value="1"/>
</dbReference>
<dbReference type="EMBL" id="JAHBAY010000002">
    <property type="protein sequence ID" value="MBT0768281.1"/>
    <property type="molecule type" value="Genomic_DNA"/>
</dbReference>
<dbReference type="InterPro" id="IPR015815">
    <property type="entry name" value="HIBADH-related"/>
</dbReference>
<dbReference type="RefSeq" id="WP_214154582.1">
    <property type="nucleotide sequence ID" value="NZ_JAHBAY010000002.1"/>
</dbReference>
<comment type="caution">
    <text evidence="5">The sequence shown here is derived from an EMBL/GenBank/DDBJ whole genome shotgun (WGS) entry which is preliminary data.</text>
</comment>
<dbReference type="SUPFAM" id="SSF51735">
    <property type="entry name" value="NAD(P)-binding Rossmann-fold domains"/>
    <property type="match status" value="1"/>
</dbReference>
<evidence type="ECO:0000259" key="4">
    <source>
        <dbReference type="Pfam" id="PF09130"/>
    </source>
</evidence>
<evidence type="ECO:0000313" key="6">
    <source>
        <dbReference type="Proteomes" id="UP001197247"/>
    </source>
</evidence>
<accession>A0ABS5TDJ7</accession>
<dbReference type="InterPro" id="IPR008927">
    <property type="entry name" value="6-PGluconate_DH-like_C_sf"/>
</dbReference>
<proteinExistence type="inferred from homology"/>
<evidence type="ECO:0000256" key="1">
    <source>
        <dbReference type="ARBA" id="ARBA00009080"/>
    </source>
</evidence>
<feature type="domain" description="6-phosphogluconate dehydrogenase NADP-binding" evidence="3">
    <location>
        <begin position="5"/>
        <end position="100"/>
    </location>
</feature>
<dbReference type="InterPro" id="IPR006115">
    <property type="entry name" value="6PGDH_NADP-bd"/>
</dbReference>
<keyword evidence="6" id="KW-1185">Reference proteome</keyword>
<dbReference type="Gene3D" id="1.10.1040.10">
    <property type="entry name" value="N-(1-d-carboxylethyl)-l-norvaline Dehydrogenase, domain 2"/>
    <property type="match status" value="1"/>
</dbReference>
<comment type="similarity">
    <text evidence="1">Belongs to the HIBADH-related family.</text>
</comment>
<dbReference type="InterPro" id="IPR013328">
    <property type="entry name" value="6PGD_dom2"/>
</dbReference>
<protein>
    <submittedName>
        <fullName evidence="5">NAD(P)-dependent oxidoreductase</fullName>
    </submittedName>
</protein>
<dbReference type="Pfam" id="PF03446">
    <property type="entry name" value="NAD_binding_2"/>
    <property type="match status" value="1"/>
</dbReference>
<sequence>MHVVVALLGLGEAGSAIATDLVAAGATVRGYDPRVRSAGPAGVRLLAGESSAVTGAHLVLSANSAHDARDAAAAAAPGLGEQAVFADLNTTSARAKQEIAGVLPPGRFADVALMSPVPGRGLRTPMLAAGDGAARYAQLLTPLGAQVTVLDGPAGDAATRKLLRSVFYKGMAAAAVEALTAAEKAGLRDWLERHLTQELEAADASTLGRLVAGSRQHALRRSHEMDAATALLRDLGVPARIAPASRDLLAGLAGHEPPDHP</sequence>
<dbReference type="Proteomes" id="UP001197247">
    <property type="component" value="Unassembled WGS sequence"/>
</dbReference>
<dbReference type="SUPFAM" id="SSF48179">
    <property type="entry name" value="6-phosphogluconate dehydrogenase C-terminal domain-like"/>
    <property type="match status" value="1"/>
</dbReference>
<evidence type="ECO:0000313" key="5">
    <source>
        <dbReference type="EMBL" id="MBT0768281.1"/>
    </source>
</evidence>
<dbReference type="PIRSF" id="PIRSF000103">
    <property type="entry name" value="HIBADH"/>
    <property type="match status" value="1"/>
</dbReference>
<dbReference type="InterPro" id="IPR036291">
    <property type="entry name" value="NAD(P)-bd_dom_sf"/>
</dbReference>
<keyword evidence="2" id="KW-0560">Oxidoreductase</keyword>
<dbReference type="InterPro" id="IPR015814">
    <property type="entry name" value="Pgluconate_DH_NAD-bd_C"/>
</dbReference>
<evidence type="ECO:0000259" key="3">
    <source>
        <dbReference type="Pfam" id="PF03446"/>
    </source>
</evidence>
<dbReference type="Gene3D" id="3.40.50.720">
    <property type="entry name" value="NAD(P)-binding Rossmann-like Domain"/>
    <property type="match status" value="1"/>
</dbReference>
<evidence type="ECO:0000256" key="2">
    <source>
        <dbReference type="ARBA" id="ARBA00023002"/>
    </source>
</evidence>
<feature type="domain" description="Phosphogluconate dehydrogenase NAD-binding putative C-terminal" evidence="4">
    <location>
        <begin position="182"/>
        <end position="249"/>
    </location>
</feature>
<reference evidence="5 6" key="1">
    <citation type="submission" date="2021-05" db="EMBL/GenBank/DDBJ databases">
        <title>Kineosporia and Streptomyces sp. nov. two new marine actinobacteria isolated from Coral.</title>
        <authorList>
            <person name="Buangrab K."/>
            <person name="Sutthacheep M."/>
            <person name="Yeemin T."/>
            <person name="Harunari E."/>
            <person name="Igarashi Y."/>
            <person name="Kanchanasin P."/>
            <person name="Tanasupawat S."/>
            <person name="Phongsopitanun W."/>
        </authorList>
    </citation>
    <scope>NUCLEOTIDE SEQUENCE [LARGE SCALE GENOMIC DNA]</scope>
    <source>
        <strain evidence="5 6">J2-2</strain>
    </source>
</reference>
<gene>
    <name evidence="5" type="ORF">KIH74_05065</name>
</gene>